<accession>A0A8J5N0M5</accession>
<organism evidence="3 4">
    <name type="scientific">Homarus americanus</name>
    <name type="common">American lobster</name>
    <dbReference type="NCBI Taxonomy" id="6706"/>
    <lineage>
        <taxon>Eukaryota</taxon>
        <taxon>Metazoa</taxon>
        <taxon>Ecdysozoa</taxon>
        <taxon>Arthropoda</taxon>
        <taxon>Crustacea</taxon>
        <taxon>Multicrustacea</taxon>
        <taxon>Malacostraca</taxon>
        <taxon>Eumalacostraca</taxon>
        <taxon>Eucarida</taxon>
        <taxon>Decapoda</taxon>
        <taxon>Pleocyemata</taxon>
        <taxon>Astacidea</taxon>
        <taxon>Nephropoidea</taxon>
        <taxon>Nephropidae</taxon>
        <taxon>Homarus</taxon>
    </lineage>
</organism>
<comment type="caution">
    <text evidence="3">The sequence shown here is derived from an EMBL/GenBank/DDBJ whole genome shotgun (WGS) entry which is preliminary data.</text>
</comment>
<proteinExistence type="predicted"/>
<feature type="domain" description="Intracellular hyaluronan-binding protein 4 N-terminal" evidence="2">
    <location>
        <begin position="1"/>
        <end position="60"/>
    </location>
</feature>
<feature type="region of interest" description="Disordered" evidence="1">
    <location>
        <begin position="33"/>
        <end position="52"/>
    </location>
</feature>
<protein>
    <submittedName>
        <fullName evidence="3">Putative Intracellular hyaluronan-binding protein 4 N-terminal-containing protein</fullName>
    </submittedName>
</protein>
<dbReference type="Proteomes" id="UP000747542">
    <property type="component" value="Unassembled WGS sequence"/>
</dbReference>
<dbReference type="InterPro" id="IPR032381">
    <property type="entry name" value="IHABP4_N"/>
</dbReference>
<evidence type="ECO:0000259" key="2">
    <source>
        <dbReference type="Pfam" id="PF16174"/>
    </source>
</evidence>
<feature type="compositionally biased region" description="Basic and acidic residues" evidence="1">
    <location>
        <begin position="33"/>
        <end position="44"/>
    </location>
</feature>
<dbReference type="Pfam" id="PF16174">
    <property type="entry name" value="IHABP4_N"/>
    <property type="match status" value="1"/>
</dbReference>
<name>A0A8J5N0M5_HOMAM</name>
<keyword evidence="4" id="KW-1185">Reference proteome</keyword>
<evidence type="ECO:0000313" key="3">
    <source>
        <dbReference type="EMBL" id="KAG7170930.1"/>
    </source>
</evidence>
<dbReference type="AlphaFoldDB" id="A0A8J5N0M5"/>
<dbReference type="EMBL" id="JAHLQT010013238">
    <property type="protein sequence ID" value="KAG7170930.1"/>
    <property type="molecule type" value="Genomic_DNA"/>
</dbReference>
<sequence length="121" mass="13451">MENSYGIGVRNRYELFYDEDIDPMDLLKQSEKIKDKASEKENKGKTAKAKAPVVKKGVKTETAPKIADKTSVSGECLQHFNINLVVVNVPHSVHGRLQWSQKSRHVRSSGALLFLTGAVLT</sequence>
<evidence type="ECO:0000256" key="1">
    <source>
        <dbReference type="SAM" id="MobiDB-lite"/>
    </source>
</evidence>
<evidence type="ECO:0000313" key="4">
    <source>
        <dbReference type="Proteomes" id="UP000747542"/>
    </source>
</evidence>
<gene>
    <name evidence="3" type="ORF">Hamer_G012501</name>
</gene>
<reference evidence="3" key="1">
    <citation type="journal article" date="2021" name="Sci. Adv.">
        <title>The American lobster genome reveals insights on longevity, neural, and immune adaptations.</title>
        <authorList>
            <person name="Polinski J.M."/>
            <person name="Zimin A.V."/>
            <person name="Clark K.F."/>
            <person name="Kohn A.B."/>
            <person name="Sadowski N."/>
            <person name="Timp W."/>
            <person name="Ptitsyn A."/>
            <person name="Khanna P."/>
            <person name="Romanova D.Y."/>
            <person name="Williams P."/>
            <person name="Greenwood S.J."/>
            <person name="Moroz L.L."/>
            <person name="Walt D.R."/>
            <person name="Bodnar A.G."/>
        </authorList>
    </citation>
    <scope>NUCLEOTIDE SEQUENCE</scope>
    <source>
        <strain evidence="3">GMGI-L3</strain>
    </source>
</reference>